<dbReference type="RefSeq" id="WP_154328710.1">
    <property type="nucleotide sequence ID" value="NZ_CP045696.1"/>
</dbReference>
<dbReference type="AlphaFoldDB" id="A0A6L5XD05"/>
<gene>
    <name evidence="1" type="ORF">FYJ29_06710</name>
</gene>
<name>A0A6L5XD05_9BACT</name>
<proteinExistence type="predicted"/>
<sequence>MATTDDKLNITIRLADVKPLSLSIDRDEEPRYREAEKLVNTLWNKWMLRFRNTSSSEEVMARVAFQFARLYAQVYRENMATSEYLADFEKKLDDIVIKI</sequence>
<keyword evidence="2" id="KW-1185">Reference proteome</keyword>
<evidence type="ECO:0000313" key="2">
    <source>
        <dbReference type="Proteomes" id="UP000483362"/>
    </source>
</evidence>
<protein>
    <submittedName>
        <fullName evidence="1">Cell division protein ZapA</fullName>
    </submittedName>
</protein>
<accession>A0A6L5XD05</accession>
<dbReference type="Proteomes" id="UP000483362">
    <property type="component" value="Unassembled WGS sequence"/>
</dbReference>
<reference evidence="1 2" key="1">
    <citation type="submission" date="2019-08" db="EMBL/GenBank/DDBJ databases">
        <title>In-depth cultivation of the pig gut microbiome towards novel bacterial diversity and tailored functional studies.</title>
        <authorList>
            <person name="Wylensek D."/>
            <person name="Hitch T.C.A."/>
            <person name="Clavel T."/>
        </authorList>
    </citation>
    <scope>NUCLEOTIDE SEQUENCE [LARGE SCALE GENOMIC DNA]</scope>
    <source>
        <strain evidence="1 2">Oil-RF-744-WCA-WT-10</strain>
    </source>
</reference>
<dbReference type="GO" id="GO:0051301">
    <property type="term" value="P:cell division"/>
    <property type="evidence" value="ECO:0007669"/>
    <property type="project" value="UniProtKB-KW"/>
</dbReference>
<dbReference type="EMBL" id="VULT01000009">
    <property type="protein sequence ID" value="MSS17445.1"/>
    <property type="molecule type" value="Genomic_DNA"/>
</dbReference>
<comment type="caution">
    <text evidence="1">The sequence shown here is derived from an EMBL/GenBank/DDBJ whole genome shotgun (WGS) entry which is preliminary data.</text>
</comment>
<organism evidence="1 2">
    <name type="scientific">Sodaliphilus pleomorphus</name>
    <dbReference type="NCBI Taxonomy" id="2606626"/>
    <lineage>
        <taxon>Bacteria</taxon>
        <taxon>Pseudomonadati</taxon>
        <taxon>Bacteroidota</taxon>
        <taxon>Bacteroidia</taxon>
        <taxon>Bacteroidales</taxon>
        <taxon>Muribaculaceae</taxon>
        <taxon>Sodaliphilus</taxon>
    </lineage>
</organism>
<dbReference type="InterPro" id="IPR007838">
    <property type="entry name" value="Cell_div_ZapA-like"/>
</dbReference>
<keyword evidence="1" id="KW-0132">Cell division</keyword>
<dbReference type="Pfam" id="PF05164">
    <property type="entry name" value="ZapA"/>
    <property type="match status" value="1"/>
</dbReference>
<evidence type="ECO:0000313" key="1">
    <source>
        <dbReference type="EMBL" id="MSS17445.1"/>
    </source>
</evidence>
<keyword evidence="1" id="KW-0131">Cell cycle</keyword>